<evidence type="ECO:0000313" key="2">
    <source>
        <dbReference type="Proteomes" id="UP000308836"/>
    </source>
</evidence>
<proteinExistence type="predicted"/>
<protein>
    <submittedName>
        <fullName evidence="1">DUF2974 domain-containing protein</fullName>
    </submittedName>
</protein>
<reference evidence="1" key="1">
    <citation type="submission" date="2019-04" db="EMBL/GenBank/DDBJ databases">
        <title>Microbes associate with the intestines of laboratory mice.</title>
        <authorList>
            <person name="Navarre W."/>
            <person name="Wong E."/>
            <person name="Huang K."/>
            <person name="Tropini C."/>
            <person name="Ng K."/>
            <person name="Yu B."/>
        </authorList>
    </citation>
    <scope>NUCLEOTIDE SEQUENCE</scope>
    <source>
        <strain evidence="1">NM09_H32</strain>
    </source>
</reference>
<organism evidence="1 2">
    <name type="scientific">Dubosiella muris</name>
    <dbReference type="NCBI Taxonomy" id="3038133"/>
    <lineage>
        <taxon>Bacteria</taxon>
        <taxon>Bacillati</taxon>
        <taxon>Bacillota</taxon>
        <taxon>Erysipelotrichia</taxon>
        <taxon>Erysipelotrichales</taxon>
        <taxon>Erysipelotrichaceae</taxon>
        <taxon>Dubosiella</taxon>
    </lineage>
</organism>
<gene>
    <name evidence="1" type="ORF">E5336_10415</name>
</gene>
<sequence>MPETTIVEYAQTRLQTWKELPFNEVDSLILSCLAYLRLPLAFEDRVALKDLYKAENFDAMFHNVYSAPRSQALFTALCASPRYRDIQVSRYIQDSSEVQEKQFSAVCFQLDDDLAYVAFRGTDATLVGWKEDFNMAFSFPVPSQLEAARYLTDALPALQGTVLVGGHSKGGNLAVFAATRQTGISRIQAVYSHDGPGFPQTAFSSQPFQALLPKIKKTVPQSSIIGMILEAQEAYTIVKSNRFSIWQHDPYSWLVEGERFVTLSHQTPGALYMNTAINAWLTHISRQERERFFTTLYALLASDHAKTSAQWRKSLPQNLPAILQATKELSPDTKHFLVHTLKEMAALSLRSVPEAINPPFEK</sequence>
<keyword evidence="2" id="KW-1185">Reference proteome</keyword>
<name>A0AC61R616_9FIRM</name>
<accession>A0AC61R616</accession>
<dbReference type="EMBL" id="SRYG01000024">
    <property type="protein sequence ID" value="TGY65034.1"/>
    <property type="molecule type" value="Genomic_DNA"/>
</dbReference>
<dbReference type="Proteomes" id="UP000308836">
    <property type="component" value="Unassembled WGS sequence"/>
</dbReference>
<comment type="caution">
    <text evidence="1">The sequence shown here is derived from an EMBL/GenBank/DDBJ whole genome shotgun (WGS) entry which is preliminary data.</text>
</comment>
<evidence type="ECO:0000313" key="1">
    <source>
        <dbReference type="EMBL" id="TGY65034.1"/>
    </source>
</evidence>